<dbReference type="Proteomes" id="UP000008142">
    <property type="component" value="Unassembled WGS sequence"/>
</dbReference>
<evidence type="ECO:0000313" key="4">
    <source>
        <dbReference type="Proteomes" id="UP000008142"/>
    </source>
</evidence>
<reference evidence="4" key="1">
    <citation type="submission" date="2008-07" db="EMBL/GenBank/DDBJ databases">
        <title>Annotation of Ajellomyces capsulatus strain H88.</title>
        <authorList>
            <person name="Champion M."/>
            <person name="Cuomo C."/>
            <person name="Ma L.-J."/>
            <person name="Henn M.R."/>
            <person name="Sil A."/>
            <person name="Goldman B."/>
            <person name="Young S.K."/>
            <person name="Kodira C.D."/>
            <person name="Zeng Q."/>
            <person name="Koehrsen M."/>
            <person name="Alvarado L."/>
            <person name="Berlin A."/>
            <person name="Borenstein D."/>
            <person name="Chen Z."/>
            <person name="Engels R."/>
            <person name="Freedman E."/>
            <person name="Gellesch M."/>
            <person name="Goldberg J."/>
            <person name="Griggs A."/>
            <person name="Gujja S."/>
            <person name="Heiman D."/>
            <person name="Hepburn T."/>
            <person name="Howarth C."/>
            <person name="Jen D."/>
            <person name="Larson L."/>
            <person name="Lewis B."/>
            <person name="Mehta T."/>
            <person name="Park D."/>
            <person name="Pearson M."/>
            <person name="Roberts A."/>
            <person name="Saif S."/>
            <person name="Shea T."/>
            <person name="Shenoy N."/>
            <person name="Sisk P."/>
            <person name="Stolte C."/>
            <person name="Sykes S."/>
            <person name="Walk T."/>
            <person name="White J."/>
            <person name="Yandava C."/>
            <person name="Klein B."/>
            <person name="McEwen J.G."/>
            <person name="Puccia R."/>
            <person name="Goldman G.H."/>
            <person name="Felipe M.S."/>
            <person name="Nino-Vega G."/>
            <person name="San-Blas G."/>
            <person name="Taylor J."/>
            <person name="Mendoza L."/>
            <person name="Galagan J."/>
            <person name="Nusbaum C."/>
            <person name="Birren B."/>
        </authorList>
    </citation>
    <scope>NUCLEOTIDE SEQUENCE [LARGE SCALE GENOMIC DNA]</scope>
    <source>
        <strain evidence="4">H88</strain>
    </source>
</reference>
<gene>
    <name evidence="3" type="ORF">HCEG_06854</name>
</gene>
<feature type="domain" description="Probable treble clef zinc finger" evidence="1">
    <location>
        <begin position="99"/>
        <end position="137"/>
    </location>
</feature>
<dbReference type="OMA" id="CLKKIPW"/>
<dbReference type="VEuPathDB" id="FungiDB:I7I53_01179"/>
<dbReference type="EMBL" id="DS990640">
    <property type="protein sequence ID" value="EGC47639.1"/>
    <property type="molecule type" value="Genomic_DNA"/>
</dbReference>
<name>F0UNN4_AJEC8</name>
<dbReference type="Pfam" id="PF26647">
    <property type="entry name" value="zf_Tbcl_3"/>
    <property type="match status" value="1"/>
</dbReference>
<dbReference type="AlphaFoldDB" id="F0UNN4"/>
<accession>F0UNN4</accession>
<dbReference type="Pfam" id="PF26648">
    <property type="entry name" value="zf_Tbcl_4"/>
    <property type="match status" value="1"/>
</dbReference>
<dbReference type="OrthoDB" id="4179317at2759"/>
<organism evidence="4">
    <name type="scientific">Ajellomyces capsulatus (strain H88)</name>
    <name type="common">Darling's disease fungus</name>
    <name type="synonym">Histoplasma capsulatum</name>
    <dbReference type="NCBI Taxonomy" id="544711"/>
    <lineage>
        <taxon>Eukaryota</taxon>
        <taxon>Fungi</taxon>
        <taxon>Dikarya</taxon>
        <taxon>Ascomycota</taxon>
        <taxon>Pezizomycotina</taxon>
        <taxon>Eurotiomycetes</taxon>
        <taxon>Eurotiomycetidae</taxon>
        <taxon>Onygenales</taxon>
        <taxon>Ajellomycetaceae</taxon>
        <taxon>Histoplasma</taxon>
    </lineage>
</organism>
<sequence>MLHNITLAGQEVQNPQVSAIVCIGLKTFLSPCRGAGIKDPIEFDPSISGRLVRNAEFDTKTLNSKPLSSIIYSYLFSYIIARMPRGKQRSKLARKQPKKFSHQCSALTHSYDACKNRAAISRALGGLPVCWLHRKLRLTVTSCQAVLGNNRKCLKKIPWSEKQLCVEHKDFVLPCYILRLPTELRQHIFLYILDEYQSQYVPYYTYCSFINMMCLSHQIFEEATDTLYRNLVCNIALSERRVYILGRRCLSVQPGSWQKFKQFCFQFEVCENPRAVLENIKVVATQLRDSSIIKLNIRVTSWYTWWAHPQTAQKMYKTLPIYLDAIRQIGRVREASVTISHDPSPELRRTEYAAKPGSERAKLIAMELEWRRYYEEWVKDMECGRLEEKA</sequence>
<dbReference type="InterPro" id="IPR058251">
    <property type="entry name" value="zf_Tbcl_3"/>
</dbReference>
<feature type="domain" description="Probable treble clef zinc finger fungi" evidence="2">
    <location>
        <begin position="141"/>
        <end position="171"/>
    </location>
</feature>
<evidence type="ECO:0000313" key="3">
    <source>
        <dbReference type="EMBL" id="EGC47639.1"/>
    </source>
</evidence>
<evidence type="ECO:0000259" key="2">
    <source>
        <dbReference type="Pfam" id="PF26648"/>
    </source>
</evidence>
<protein>
    <submittedName>
        <fullName evidence="3">Uncharacterized protein</fullName>
    </submittedName>
</protein>
<evidence type="ECO:0000259" key="1">
    <source>
        <dbReference type="Pfam" id="PF26647"/>
    </source>
</evidence>
<dbReference type="HOGENOM" id="CLU_055305_0_0_1"/>
<dbReference type="STRING" id="544711.F0UNN4"/>
<dbReference type="InterPro" id="IPR058252">
    <property type="entry name" value="zf_Tbcl_4"/>
</dbReference>
<proteinExistence type="predicted"/>